<evidence type="ECO:0000313" key="8">
    <source>
        <dbReference type="Proteomes" id="UP001158576"/>
    </source>
</evidence>
<dbReference type="SMART" id="SM00355">
    <property type="entry name" value="ZnF_C2H2"/>
    <property type="match status" value="8"/>
</dbReference>
<dbReference type="Gene3D" id="3.30.160.60">
    <property type="entry name" value="Classic Zinc Finger"/>
    <property type="match status" value="1"/>
</dbReference>
<feature type="compositionally biased region" description="Basic and acidic residues" evidence="5">
    <location>
        <begin position="1"/>
        <end position="17"/>
    </location>
</feature>
<evidence type="ECO:0000256" key="2">
    <source>
        <dbReference type="ARBA" id="ARBA00022833"/>
    </source>
</evidence>
<dbReference type="Proteomes" id="UP001158576">
    <property type="component" value="Chromosome PAR"/>
</dbReference>
<accession>A0ABN7S2B0</accession>
<evidence type="ECO:0000259" key="6">
    <source>
        <dbReference type="PROSITE" id="PS50023"/>
    </source>
</evidence>
<gene>
    <name evidence="7" type="ORF">OKIOD_LOCUS3384</name>
</gene>
<feature type="domain" description="LIM zinc-binding" evidence="6">
    <location>
        <begin position="602"/>
        <end position="654"/>
    </location>
</feature>
<dbReference type="PROSITE" id="PS50023">
    <property type="entry name" value="LIM_DOMAIN_2"/>
    <property type="match status" value="1"/>
</dbReference>
<sequence>MIYRKAPEASLENRDYENLDDAPDGWNDGLLSRMFSLAISSAENTQYAIETEEVPSEDCLPEKRNPYFLPRKVSGSDFVHGEWTEVVASERDTQKWEGEPLDLFELRKELNNISFHDENNNEHSSNSGSKMGRVKLSREERFVQKYLKKHGKQKVLKIFKKELKEKYEKDHRESSKRSFEIQKAPARKRSNGEKRKKAQDEQAKKEAHTSNTTNERKPVKLSFAILKAPERKKIDIEPVKENKNFREIKETDYEPKTVNIPEDFKKISKRFGLPEEHLDFFYEHRASFNWEFKDKTNINCIEQNCQFTTKIADKCLYEHMISVHDYTEIPCGHVDCSYIAYSRKNLNHHKAKFHGHGKKPTAYGIHSCPYPSFKNKFRMVAERKKYEFVAAYLEKHNYRETLAIFKKPILSFEIVKPPKKQVVETPVNGKVKRSKKEKVPEEFKKLAKRAGIDPDLYEFFYKRRNYFTWSLFKPMVHCTEKNCNFKTEYAAGCLVSHMIEEHGFEDVPCQKSNCKFIAYSKKTLAFHMSRFHNFRTRKSSERSTQKSCRYPNCGTTLADSVALRFHYKVHENDLQKCYLCGYRAISLSFKEHMALHFDLRNLKCFYCDQKFVSVSHKNKHEKVSHIKCFKCEICNEEFSSVFKYYRHRNSCEKK</sequence>
<dbReference type="EMBL" id="OU015568">
    <property type="protein sequence ID" value="CAG5088394.1"/>
    <property type="molecule type" value="Genomic_DNA"/>
</dbReference>
<name>A0ABN7S2B0_OIKDI</name>
<evidence type="ECO:0000313" key="7">
    <source>
        <dbReference type="EMBL" id="CAG5088394.1"/>
    </source>
</evidence>
<protein>
    <submittedName>
        <fullName evidence="7">Oidioi.mRNA.OKI2018_I69.PAR.g11826.t1.cds</fullName>
    </submittedName>
</protein>
<evidence type="ECO:0000256" key="1">
    <source>
        <dbReference type="ARBA" id="ARBA00022723"/>
    </source>
</evidence>
<dbReference type="SUPFAM" id="SSF57667">
    <property type="entry name" value="beta-beta-alpha zinc fingers"/>
    <property type="match status" value="1"/>
</dbReference>
<dbReference type="PROSITE" id="PS00028">
    <property type="entry name" value="ZINC_FINGER_C2H2_1"/>
    <property type="match status" value="2"/>
</dbReference>
<keyword evidence="1 4" id="KW-0479">Metal-binding</keyword>
<feature type="region of interest" description="Disordered" evidence="5">
    <location>
        <begin position="167"/>
        <end position="218"/>
    </location>
</feature>
<proteinExistence type="predicted"/>
<organism evidence="7 8">
    <name type="scientific">Oikopleura dioica</name>
    <name type="common">Tunicate</name>
    <dbReference type="NCBI Taxonomy" id="34765"/>
    <lineage>
        <taxon>Eukaryota</taxon>
        <taxon>Metazoa</taxon>
        <taxon>Chordata</taxon>
        <taxon>Tunicata</taxon>
        <taxon>Appendicularia</taxon>
        <taxon>Copelata</taxon>
        <taxon>Oikopleuridae</taxon>
        <taxon>Oikopleura</taxon>
    </lineage>
</organism>
<dbReference type="InterPro" id="IPR036236">
    <property type="entry name" value="Znf_C2H2_sf"/>
</dbReference>
<reference evidence="7 8" key="1">
    <citation type="submission" date="2021-04" db="EMBL/GenBank/DDBJ databases">
        <authorList>
            <person name="Bliznina A."/>
        </authorList>
    </citation>
    <scope>NUCLEOTIDE SEQUENCE [LARGE SCALE GENOMIC DNA]</scope>
</reference>
<evidence type="ECO:0000256" key="3">
    <source>
        <dbReference type="ARBA" id="ARBA00023038"/>
    </source>
</evidence>
<keyword evidence="8" id="KW-1185">Reference proteome</keyword>
<dbReference type="InterPro" id="IPR001781">
    <property type="entry name" value="Znf_LIM"/>
</dbReference>
<feature type="region of interest" description="Disordered" evidence="5">
    <location>
        <begin position="115"/>
        <end position="135"/>
    </location>
</feature>
<feature type="compositionally biased region" description="Basic and acidic residues" evidence="5">
    <location>
        <begin position="167"/>
        <end position="180"/>
    </location>
</feature>
<evidence type="ECO:0000256" key="5">
    <source>
        <dbReference type="SAM" id="MobiDB-lite"/>
    </source>
</evidence>
<feature type="compositionally biased region" description="Basic and acidic residues" evidence="5">
    <location>
        <begin position="190"/>
        <end position="218"/>
    </location>
</feature>
<keyword evidence="3 4" id="KW-0440">LIM domain</keyword>
<keyword evidence="2 4" id="KW-0862">Zinc</keyword>
<evidence type="ECO:0000256" key="4">
    <source>
        <dbReference type="PROSITE-ProRule" id="PRU00125"/>
    </source>
</evidence>
<feature type="region of interest" description="Disordered" evidence="5">
    <location>
        <begin position="1"/>
        <end position="23"/>
    </location>
</feature>
<dbReference type="InterPro" id="IPR013087">
    <property type="entry name" value="Znf_C2H2_type"/>
</dbReference>